<dbReference type="InterPro" id="IPR002502">
    <property type="entry name" value="Amidase_domain"/>
</dbReference>
<dbReference type="InterPro" id="IPR036505">
    <property type="entry name" value="Amidase/PGRP_sf"/>
</dbReference>
<keyword evidence="4" id="KW-0961">Cell wall biogenesis/degradation</keyword>
<gene>
    <name evidence="8" type="ORF">AK40_5864</name>
</gene>
<protein>
    <recommendedName>
        <fullName evidence="2">N-acetylmuramoyl-L-alanine amidase</fullName>
        <ecNumber evidence="2">3.5.1.28</ecNumber>
    </recommendedName>
    <alternativeName>
        <fullName evidence="6">Autolysin</fullName>
    </alternativeName>
    <alternativeName>
        <fullName evidence="5">Cell wall hydrolase</fullName>
    </alternativeName>
</protein>
<dbReference type="GO" id="GO:0009253">
    <property type="term" value="P:peptidoglycan catabolic process"/>
    <property type="evidence" value="ECO:0007669"/>
    <property type="project" value="InterPro"/>
</dbReference>
<dbReference type="Gene3D" id="3.40.80.10">
    <property type="entry name" value="Peptidoglycan recognition protein-like"/>
    <property type="match status" value="1"/>
</dbReference>
<sequence>MKTKKDFHKAISMIGLTSVLSMATFGPITLAEEKTVNNNLENKKLQTLKMNSLDSPSDRVTSSIQRWILPEKNSKVRTEPITHVLIHFMSNAVAKPKDPYNVKDAYNSFLDNGLSAHYLIDRNGVVYQLVNENRVAYHAGKGSISNYPEYTNKLNEYSIGIELLGIGTWKEMEIMMSRDTYDLISPHNIGYTDVQYKSLKLLLEDIRKRNQNIQNDREHILGHDEYAKDRKTDPGSLFDWSKVGFK</sequence>
<dbReference type="PANTHER" id="PTHR30417:SF1">
    <property type="entry name" value="N-ACETYLMURAMOYL-L-ALANINE AMIDASE AMID"/>
    <property type="match status" value="1"/>
</dbReference>
<comment type="catalytic activity">
    <reaction evidence="1">
        <text>Hydrolyzes the link between N-acetylmuramoyl residues and L-amino acid residues in certain cell-wall glycopeptides.</text>
        <dbReference type="EC" id="3.5.1.28"/>
    </reaction>
</comment>
<dbReference type="GO" id="GO:0071555">
    <property type="term" value="P:cell wall organization"/>
    <property type="evidence" value="ECO:0007669"/>
    <property type="project" value="UniProtKB-KW"/>
</dbReference>
<dbReference type="AlphaFoldDB" id="A0AAN0SR60"/>
<evidence type="ECO:0000256" key="2">
    <source>
        <dbReference type="ARBA" id="ARBA00011901"/>
    </source>
</evidence>
<dbReference type="SUPFAM" id="SSF55846">
    <property type="entry name" value="N-acetylmuramoyl-L-alanine amidase-like"/>
    <property type="match status" value="1"/>
</dbReference>
<dbReference type="PANTHER" id="PTHR30417">
    <property type="entry name" value="N-ACETYLMURAMOYL-L-ALANINE AMIDASE AMID"/>
    <property type="match status" value="1"/>
</dbReference>
<name>A0AAN0SR60_BACCE</name>
<evidence type="ECO:0000313" key="9">
    <source>
        <dbReference type="Proteomes" id="UP000031861"/>
    </source>
</evidence>
<dbReference type="EC" id="3.5.1.28" evidence="2"/>
<dbReference type="Pfam" id="PF01510">
    <property type="entry name" value="Amidase_2"/>
    <property type="match status" value="1"/>
</dbReference>
<organism evidence="8 9">
    <name type="scientific">Bacillus cereus 03BB108</name>
    <dbReference type="NCBI Taxonomy" id="451709"/>
    <lineage>
        <taxon>Bacteria</taxon>
        <taxon>Bacillati</taxon>
        <taxon>Bacillota</taxon>
        <taxon>Bacilli</taxon>
        <taxon>Bacillales</taxon>
        <taxon>Bacillaceae</taxon>
        <taxon>Bacillus</taxon>
        <taxon>Bacillus cereus group</taxon>
    </lineage>
</organism>
<evidence type="ECO:0000313" key="8">
    <source>
        <dbReference type="EMBL" id="AJI08406.1"/>
    </source>
</evidence>
<dbReference type="Proteomes" id="UP000031861">
    <property type="component" value="Plasmid pBFI_2"/>
</dbReference>
<dbReference type="EMBL" id="CP009636">
    <property type="protein sequence ID" value="AJI08406.1"/>
    <property type="molecule type" value="Genomic_DNA"/>
</dbReference>
<dbReference type="InterPro" id="IPR051206">
    <property type="entry name" value="NAMLAA_amidase_2"/>
</dbReference>
<dbReference type="RefSeq" id="WP_001996255.1">
    <property type="nucleotide sequence ID" value="NZ_CP009636.1"/>
</dbReference>
<dbReference type="GO" id="GO:0008745">
    <property type="term" value="F:N-acetylmuramoyl-L-alanine amidase activity"/>
    <property type="evidence" value="ECO:0007669"/>
    <property type="project" value="UniProtKB-EC"/>
</dbReference>
<evidence type="ECO:0000256" key="1">
    <source>
        <dbReference type="ARBA" id="ARBA00001561"/>
    </source>
</evidence>
<proteinExistence type="predicted"/>
<evidence type="ECO:0000256" key="6">
    <source>
        <dbReference type="ARBA" id="ARBA00032390"/>
    </source>
</evidence>
<feature type="domain" description="N-acetylmuramoyl-L-alanine amidase" evidence="7">
    <location>
        <begin position="69"/>
        <end position="235"/>
    </location>
</feature>
<dbReference type="SMART" id="SM00644">
    <property type="entry name" value="Ami_2"/>
    <property type="match status" value="1"/>
</dbReference>
<accession>A0AAN0SR60</accession>
<evidence type="ECO:0000259" key="7">
    <source>
        <dbReference type="SMART" id="SM00644"/>
    </source>
</evidence>
<keyword evidence="3" id="KW-0378">Hydrolase</keyword>
<evidence type="ECO:0000256" key="3">
    <source>
        <dbReference type="ARBA" id="ARBA00022801"/>
    </source>
</evidence>
<reference evidence="8 9" key="1">
    <citation type="journal article" date="2015" name="Genome Announc.">
        <title>Complete genome sequences for 35 biothreat assay-relevant bacillus species.</title>
        <authorList>
            <person name="Johnson S.L."/>
            <person name="Daligault H.E."/>
            <person name="Davenport K.W."/>
            <person name="Jaissle J."/>
            <person name="Frey K.G."/>
            <person name="Ladner J.T."/>
            <person name="Broomall S.M."/>
            <person name="Bishop-Lilly K.A."/>
            <person name="Bruce D.C."/>
            <person name="Gibbons H.S."/>
            <person name="Coyne S.R."/>
            <person name="Lo C.C."/>
            <person name="Meincke L."/>
            <person name="Munk A.C."/>
            <person name="Koroleva G.I."/>
            <person name="Rosenzweig C.N."/>
            <person name="Palacios G.F."/>
            <person name="Redden C.L."/>
            <person name="Minogue T.D."/>
            <person name="Chain P.S."/>
        </authorList>
    </citation>
    <scope>NUCLEOTIDE SEQUENCE [LARGE SCALE GENOMIC DNA]</scope>
    <source>
        <strain evidence="8 9">03BB108</strain>
    </source>
</reference>
<keyword evidence="8" id="KW-0614">Plasmid</keyword>
<evidence type="ECO:0000256" key="5">
    <source>
        <dbReference type="ARBA" id="ARBA00030881"/>
    </source>
</evidence>
<evidence type="ECO:0000256" key="4">
    <source>
        <dbReference type="ARBA" id="ARBA00023316"/>
    </source>
</evidence>
<geneLocation type="plasmid" evidence="8 9">
    <name>pBFI_2</name>
</geneLocation>
<dbReference type="CDD" id="cd06583">
    <property type="entry name" value="PGRP"/>
    <property type="match status" value="1"/>
</dbReference>
<dbReference type="GO" id="GO:0009254">
    <property type="term" value="P:peptidoglycan turnover"/>
    <property type="evidence" value="ECO:0007669"/>
    <property type="project" value="TreeGrafter"/>
</dbReference>